<keyword evidence="1" id="KW-0597">Phosphoprotein</keyword>
<dbReference type="SUPFAM" id="SSF52172">
    <property type="entry name" value="CheY-like"/>
    <property type="match status" value="1"/>
</dbReference>
<dbReference type="CDD" id="cd17541">
    <property type="entry name" value="REC_CheB-like"/>
    <property type="match status" value="1"/>
</dbReference>
<dbReference type="Pfam" id="PF00072">
    <property type="entry name" value="Response_reg"/>
    <property type="match status" value="1"/>
</dbReference>
<dbReference type="AlphaFoldDB" id="A0A5S9M954"/>
<name>A0A5S9M954_BACIA</name>
<protein>
    <recommendedName>
        <fullName evidence="2">Response regulatory domain-containing protein</fullName>
    </recommendedName>
</protein>
<feature type="domain" description="Response regulatory" evidence="2">
    <location>
        <begin position="3"/>
        <end position="100"/>
    </location>
</feature>
<evidence type="ECO:0000256" key="1">
    <source>
        <dbReference type="PROSITE-ProRule" id="PRU00169"/>
    </source>
</evidence>
<dbReference type="InterPro" id="IPR001789">
    <property type="entry name" value="Sig_transdc_resp-reg_receiver"/>
</dbReference>
<proteinExistence type="predicted"/>
<dbReference type="InterPro" id="IPR011006">
    <property type="entry name" value="CheY-like_superfamily"/>
</dbReference>
<dbReference type="Gene3D" id="3.40.50.2300">
    <property type="match status" value="1"/>
</dbReference>
<evidence type="ECO:0000259" key="2">
    <source>
        <dbReference type="PROSITE" id="PS50110"/>
    </source>
</evidence>
<feature type="modified residue" description="4-aspartylphosphate" evidence="1">
    <location>
        <position position="54"/>
    </location>
</feature>
<dbReference type="Proteomes" id="UP000464658">
    <property type="component" value="Chromosome"/>
</dbReference>
<dbReference type="PROSITE" id="PS50110">
    <property type="entry name" value="RESPONSE_REGULATORY"/>
    <property type="match status" value="1"/>
</dbReference>
<dbReference type="PANTHER" id="PTHR42872:SF3">
    <property type="entry name" value="PROTEIN-GLUTAMATE METHYLESTERASE_PROTEIN-GLUTAMINE GLUTAMINASE 1"/>
    <property type="match status" value="1"/>
</dbReference>
<organism evidence="3 4">
    <name type="scientific">Bacillus safensis</name>
    <dbReference type="NCBI Taxonomy" id="561879"/>
    <lineage>
        <taxon>Bacteria</taxon>
        <taxon>Bacillati</taxon>
        <taxon>Bacillota</taxon>
        <taxon>Bacilli</taxon>
        <taxon>Bacillales</taxon>
        <taxon>Bacillaceae</taxon>
        <taxon>Bacillus</taxon>
    </lineage>
</organism>
<dbReference type="GO" id="GO:0000160">
    <property type="term" value="P:phosphorelay signal transduction system"/>
    <property type="evidence" value="ECO:0007669"/>
    <property type="project" value="InterPro"/>
</dbReference>
<sequence>MIRVLVVDDSAFMRKLISDFLSAEQEIEVVGTARNGEDALKRIKELNPDVVTLDVEMPVLNGTEALKQILAEHDLAVIMVVKPDKARKRFNHPLLRTRCF</sequence>
<dbReference type="SMART" id="SM00448">
    <property type="entry name" value="REC"/>
    <property type="match status" value="1"/>
</dbReference>
<accession>A0A5S9M954</accession>
<dbReference type="PANTHER" id="PTHR42872">
    <property type="entry name" value="PROTEIN-GLUTAMATE METHYLESTERASE/PROTEIN-GLUTAMINE GLUTAMINASE"/>
    <property type="match status" value="1"/>
</dbReference>
<gene>
    <name evidence="3" type="ORF">BsIDN1_30030</name>
</gene>
<reference evidence="3 4" key="1">
    <citation type="submission" date="2019-12" db="EMBL/GenBank/DDBJ databases">
        <title>Full genome sequence of a Bacillus safensis strain isolated from commercially available natto in Indonesia.</title>
        <authorList>
            <person name="Yoshida M."/>
            <person name="Uomi M."/>
            <person name="Waturangi D."/>
            <person name="Ekaputri J.J."/>
            <person name="Setiamarga D.H.E."/>
        </authorList>
    </citation>
    <scope>NUCLEOTIDE SEQUENCE [LARGE SCALE GENOMIC DNA]</scope>
    <source>
        <strain evidence="3 4">IDN1</strain>
    </source>
</reference>
<evidence type="ECO:0000313" key="4">
    <source>
        <dbReference type="Proteomes" id="UP000464658"/>
    </source>
</evidence>
<evidence type="ECO:0000313" key="3">
    <source>
        <dbReference type="EMBL" id="BBP89385.1"/>
    </source>
</evidence>
<dbReference type="EMBL" id="AP021906">
    <property type="protein sequence ID" value="BBP89385.1"/>
    <property type="molecule type" value="Genomic_DNA"/>
</dbReference>